<keyword evidence="1" id="KW-0805">Transcription regulation</keyword>
<dbReference type="InterPro" id="IPR050109">
    <property type="entry name" value="HTH-type_TetR-like_transc_reg"/>
</dbReference>
<dbReference type="InterPro" id="IPR011075">
    <property type="entry name" value="TetR_C"/>
</dbReference>
<dbReference type="GO" id="GO:0003700">
    <property type="term" value="F:DNA-binding transcription factor activity"/>
    <property type="evidence" value="ECO:0007669"/>
    <property type="project" value="TreeGrafter"/>
</dbReference>
<dbReference type="InterPro" id="IPR001647">
    <property type="entry name" value="HTH_TetR"/>
</dbReference>
<name>A0A853CHV1_9ACTN</name>
<evidence type="ECO:0000259" key="5">
    <source>
        <dbReference type="PROSITE" id="PS50977"/>
    </source>
</evidence>
<sequence>MTGDHGERGRRRGRPQDPALADVIRAATVKVLADVGYRGLTMDEVALVAGVSKATIYRRWPSKVDLLVSVMDSASDATLVEVDTGSLREDLVALLGAMSDILSGPGGGVSRALIGVLDAEPALAQAYRQGPLARWEAAFRLAFRRAAERGEIAHGLEDSLAAASGPGIMVQAWLFLGQDLQGGFPAQVVDEVMLPLLTRPAAAPPPRPAP</sequence>
<dbReference type="PANTHER" id="PTHR30055:SF148">
    <property type="entry name" value="TETR-FAMILY TRANSCRIPTIONAL REGULATOR"/>
    <property type="match status" value="1"/>
</dbReference>
<comment type="caution">
    <text evidence="6">The sequence shown here is derived from an EMBL/GenBank/DDBJ whole genome shotgun (WGS) entry which is preliminary data.</text>
</comment>
<dbReference type="SUPFAM" id="SSF46689">
    <property type="entry name" value="Homeodomain-like"/>
    <property type="match status" value="1"/>
</dbReference>
<dbReference type="PRINTS" id="PR00455">
    <property type="entry name" value="HTHTETR"/>
</dbReference>
<evidence type="ECO:0000313" key="6">
    <source>
        <dbReference type="EMBL" id="NYJ06741.1"/>
    </source>
</evidence>
<dbReference type="Proteomes" id="UP000541969">
    <property type="component" value="Unassembled WGS sequence"/>
</dbReference>
<dbReference type="InterPro" id="IPR009057">
    <property type="entry name" value="Homeodomain-like_sf"/>
</dbReference>
<dbReference type="Gene3D" id="1.10.357.10">
    <property type="entry name" value="Tetracycline Repressor, domain 2"/>
    <property type="match status" value="1"/>
</dbReference>
<keyword evidence="7" id="KW-1185">Reference proteome</keyword>
<gene>
    <name evidence="6" type="ORF">GGQ55_003019</name>
</gene>
<dbReference type="InterPro" id="IPR023772">
    <property type="entry name" value="DNA-bd_HTH_TetR-type_CS"/>
</dbReference>
<proteinExistence type="predicted"/>
<organism evidence="6 7">
    <name type="scientific">Petropleomorpha daqingensis</name>
    <dbReference type="NCBI Taxonomy" id="2026353"/>
    <lineage>
        <taxon>Bacteria</taxon>
        <taxon>Bacillati</taxon>
        <taxon>Actinomycetota</taxon>
        <taxon>Actinomycetes</taxon>
        <taxon>Geodermatophilales</taxon>
        <taxon>Geodermatophilaceae</taxon>
        <taxon>Petropleomorpha</taxon>
    </lineage>
</organism>
<evidence type="ECO:0000256" key="1">
    <source>
        <dbReference type="ARBA" id="ARBA00023015"/>
    </source>
</evidence>
<evidence type="ECO:0000256" key="2">
    <source>
        <dbReference type="ARBA" id="ARBA00023125"/>
    </source>
</evidence>
<keyword evidence="2 4" id="KW-0238">DNA-binding</keyword>
<feature type="domain" description="HTH tetR-type" evidence="5">
    <location>
        <begin position="18"/>
        <end position="78"/>
    </location>
</feature>
<reference evidence="6 7" key="1">
    <citation type="submission" date="2020-07" db="EMBL/GenBank/DDBJ databases">
        <title>Sequencing the genomes of 1000 actinobacteria strains.</title>
        <authorList>
            <person name="Klenk H.-P."/>
        </authorList>
    </citation>
    <scope>NUCLEOTIDE SEQUENCE [LARGE SCALE GENOMIC DNA]</scope>
    <source>
        <strain evidence="6 7">DSM 104001</strain>
    </source>
</reference>
<accession>A0A853CHV1</accession>
<dbReference type="GO" id="GO:0000976">
    <property type="term" value="F:transcription cis-regulatory region binding"/>
    <property type="evidence" value="ECO:0007669"/>
    <property type="project" value="TreeGrafter"/>
</dbReference>
<protein>
    <submittedName>
        <fullName evidence="6">AcrR family transcriptional regulator</fullName>
    </submittedName>
</protein>
<evidence type="ECO:0000256" key="4">
    <source>
        <dbReference type="PROSITE-ProRule" id="PRU00335"/>
    </source>
</evidence>
<dbReference type="PROSITE" id="PS01081">
    <property type="entry name" value="HTH_TETR_1"/>
    <property type="match status" value="1"/>
</dbReference>
<dbReference type="SUPFAM" id="SSF48498">
    <property type="entry name" value="Tetracyclin repressor-like, C-terminal domain"/>
    <property type="match status" value="1"/>
</dbReference>
<evidence type="ECO:0000313" key="7">
    <source>
        <dbReference type="Proteomes" id="UP000541969"/>
    </source>
</evidence>
<feature type="DNA-binding region" description="H-T-H motif" evidence="4">
    <location>
        <begin position="41"/>
        <end position="60"/>
    </location>
</feature>
<dbReference type="RefSeq" id="WP_179718079.1">
    <property type="nucleotide sequence ID" value="NZ_JACBZT010000001.1"/>
</dbReference>
<dbReference type="Pfam" id="PF00440">
    <property type="entry name" value="TetR_N"/>
    <property type="match status" value="1"/>
</dbReference>
<dbReference type="Pfam" id="PF16859">
    <property type="entry name" value="TetR_C_11"/>
    <property type="match status" value="1"/>
</dbReference>
<evidence type="ECO:0000256" key="3">
    <source>
        <dbReference type="ARBA" id="ARBA00023163"/>
    </source>
</evidence>
<dbReference type="PROSITE" id="PS50977">
    <property type="entry name" value="HTH_TETR_2"/>
    <property type="match status" value="1"/>
</dbReference>
<keyword evidence="3" id="KW-0804">Transcription</keyword>
<dbReference type="Gene3D" id="1.10.10.60">
    <property type="entry name" value="Homeodomain-like"/>
    <property type="match status" value="1"/>
</dbReference>
<dbReference type="InterPro" id="IPR036271">
    <property type="entry name" value="Tet_transcr_reg_TetR-rel_C_sf"/>
</dbReference>
<dbReference type="EMBL" id="JACBZT010000001">
    <property type="protein sequence ID" value="NYJ06741.1"/>
    <property type="molecule type" value="Genomic_DNA"/>
</dbReference>
<dbReference type="AlphaFoldDB" id="A0A853CHV1"/>
<dbReference type="PANTHER" id="PTHR30055">
    <property type="entry name" value="HTH-TYPE TRANSCRIPTIONAL REGULATOR RUTR"/>
    <property type="match status" value="1"/>
</dbReference>